<accession>A0A318JLX3</accession>
<evidence type="ECO:0000313" key="3">
    <source>
        <dbReference type="Proteomes" id="UP000248395"/>
    </source>
</evidence>
<feature type="compositionally biased region" description="Basic and acidic residues" evidence="1">
    <location>
        <begin position="232"/>
        <end position="255"/>
    </location>
</feature>
<feature type="compositionally biased region" description="Polar residues" evidence="1">
    <location>
        <begin position="76"/>
        <end position="85"/>
    </location>
</feature>
<organism evidence="2 3">
    <name type="scientific">Aquitalea magnusonii</name>
    <dbReference type="NCBI Taxonomy" id="332411"/>
    <lineage>
        <taxon>Bacteria</taxon>
        <taxon>Pseudomonadati</taxon>
        <taxon>Pseudomonadota</taxon>
        <taxon>Betaproteobacteria</taxon>
        <taxon>Neisseriales</taxon>
        <taxon>Chromobacteriaceae</taxon>
        <taxon>Aquitalea</taxon>
    </lineage>
</organism>
<proteinExistence type="predicted"/>
<dbReference type="InterPro" id="IPR013397">
    <property type="entry name" value="CRISPR-assoc_prot_Csy1"/>
</dbReference>
<dbReference type="AlphaFoldDB" id="A0A318JLX3"/>
<comment type="caution">
    <text evidence="2">The sequence shown here is derived from an EMBL/GenBank/DDBJ whole genome shotgun (WGS) entry which is preliminary data.</text>
</comment>
<feature type="region of interest" description="Disordered" evidence="1">
    <location>
        <begin position="225"/>
        <end position="267"/>
    </location>
</feature>
<gene>
    <name evidence="2" type="ORF">DFR38_10115</name>
</gene>
<evidence type="ECO:0000256" key="1">
    <source>
        <dbReference type="SAM" id="MobiDB-lite"/>
    </source>
</evidence>
<reference evidence="2 3" key="1">
    <citation type="submission" date="2018-05" db="EMBL/GenBank/DDBJ databases">
        <title>Genomic Encyclopedia of Type Strains, Phase IV (KMG-IV): sequencing the most valuable type-strain genomes for metagenomic binning, comparative biology and taxonomic classification.</title>
        <authorList>
            <person name="Goeker M."/>
        </authorList>
    </citation>
    <scope>NUCLEOTIDE SEQUENCE [LARGE SCALE GENOMIC DNA]</scope>
    <source>
        <strain evidence="2 3">DSM 25134</strain>
    </source>
</reference>
<dbReference type="NCBIfam" id="TIGR02564">
    <property type="entry name" value="cas_Csy1"/>
    <property type="match status" value="1"/>
</dbReference>
<dbReference type="OrthoDB" id="9815616at2"/>
<dbReference type="Proteomes" id="UP000248395">
    <property type="component" value="Unassembled WGS sequence"/>
</dbReference>
<dbReference type="RefSeq" id="WP_082693582.1">
    <property type="nucleotide sequence ID" value="NZ_LNQU01000119.1"/>
</dbReference>
<name>A0A318JLX3_9NEIS</name>
<dbReference type="EMBL" id="QJKC01000001">
    <property type="protein sequence ID" value="PXX50960.1"/>
    <property type="molecule type" value="Genomic_DNA"/>
</dbReference>
<protein>
    <submittedName>
        <fullName evidence="2">CRISPR-associated Csy1 family protein</fullName>
    </submittedName>
</protein>
<evidence type="ECO:0000313" key="2">
    <source>
        <dbReference type="EMBL" id="PXX50960.1"/>
    </source>
</evidence>
<feature type="region of interest" description="Disordered" evidence="1">
    <location>
        <begin position="62"/>
        <end position="85"/>
    </location>
</feature>
<keyword evidence="3" id="KW-1185">Reference proteome</keyword>
<dbReference type="Pfam" id="PF09611">
    <property type="entry name" value="Cas_Csy1"/>
    <property type="match status" value="1"/>
</dbReference>
<sequence length="450" mass="50573">MEQATPRSLALQQLIAAFIGSRLNDKQQQTAESNTAAHSTLTQEDVSAWLAKAVANLRSQKKNPLRLATHPAKATHSATEGSSIFSLPSSLPRRLEIGSHDSPDDQVDAVGNAAVLGIYKFLLLDFGGESLLSLLNKADQDLLSAFGVDSTLAEDWRTEFCKVLPQTVTHHAGSLSKQIYWPVSPDNYPADATDDSHYHLLSILNSSALSHWLYGRIQEHRFGDAAKAARQAKRDGSHHPHGYHDYPQLAEEKKGGTKPQNISQLNSERRGSNYLLASLPPQWDSSETQPLYHLDNAFRRFGQRKAVRSLLREFGQFLGKLKPEHNTIHIRQRRENYLAGLFGELLQFGAAYSNALPPGWTDHPDCQLPLAQQCWLDPYRAGQDADFNLQFQWQDWPQQLAEDFAHWLNSRLEGKNLHLAETEFDFWRRQLAQDAGWQGQLDHLQQGAPA</sequence>